<reference evidence="1 2" key="1">
    <citation type="submission" date="2024-05" db="EMBL/GenBank/DDBJ databases">
        <title>Genome sequencing and assembly of Indian major carp, Cirrhinus mrigala (Hamilton, 1822).</title>
        <authorList>
            <person name="Mohindra V."/>
            <person name="Chowdhury L.M."/>
            <person name="Lal K."/>
            <person name="Jena J.K."/>
        </authorList>
    </citation>
    <scope>NUCLEOTIDE SEQUENCE [LARGE SCALE GENOMIC DNA]</scope>
    <source>
        <strain evidence="1">CM1030</strain>
        <tissue evidence="1">Blood</tissue>
    </source>
</reference>
<dbReference type="AlphaFoldDB" id="A0ABD0NWA4"/>
<organism evidence="1 2">
    <name type="scientific">Cirrhinus mrigala</name>
    <name type="common">Mrigala</name>
    <dbReference type="NCBI Taxonomy" id="683832"/>
    <lineage>
        <taxon>Eukaryota</taxon>
        <taxon>Metazoa</taxon>
        <taxon>Chordata</taxon>
        <taxon>Craniata</taxon>
        <taxon>Vertebrata</taxon>
        <taxon>Euteleostomi</taxon>
        <taxon>Actinopterygii</taxon>
        <taxon>Neopterygii</taxon>
        <taxon>Teleostei</taxon>
        <taxon>Ostariophysi</taxon>
        <taxon>Cypriniformes</taxon>
        <taxon>Cyprinidae</taxon>
        <taxon>Labeoninae</taxon>
        <taxon>Labeonini</taxon>
        <taxon>Cirrhinus</taxon>
    </lineage>
</organism>
<feature type="non-terminal residue" evidence="1">
    <location>
        <position position="56"/>
    </location>
</feature>
<feature type="non-terminal residue" evidence="1">
    <location>
        <position position="1"/>
    </location>
</feature>
<evidence type="ECO:0000313" key="2">
    <source>
        <dbReference type="Proteomes" id="UP001529510"/>
    </source>
</evidence>
<protein>
    <submittedName>
        <fullName evidence="1">Uncharacterized protein</fullName>
    </submittedName>
</protein>
<dbReference type="EMBL" id="JAMKFB020000019">
    <property type="protein sequence ID" value="KAL0166159.1"/>
    <property type="molecule type" value="Genomic_DNA"/>
</dbReference>
<comment type="caution">
    <text evidence="1">The sequence shown here is derived from an EMBL/GenBank/DDBJ whole genome shotgun (WGS) entry which is preliminary data.</text>
</comment>
<proteinExistence type="predicted"/>
<keyword evidence="2" id="KW-1185">Reference proteome</keyword>
<name>A0ABD0NWA4_CIRMR</name>
<sequence>TSKRDVLTILNLLPQHGVTGEDMIGHNVVYRANLPNGHRSIDCFEESDTLSDGFHR</sequence>
<accession>A0ABD0NWA4</accession>
<evidence type="ECO:0000313" key="1">
    <source>
        <dbReference type="EMBL" id="KAL0166159.1"/>
    </source>
</evidence>
<dbReference type="Proteomes" id="UP001529510">
    <property type="component" value="Unassembled WGS sequence"/>
</dbReference>
<gene>
    <name evidence="1" type="ORF">M9458_038003</name>
</gene>